<dbReference type="InterPro" id="IPR021295">
    <property type="entry name" value="DUF2867"/>
</dbReference>
<comment type="caution">
    <text evidence="1">The sequence shown here is derived from an EMBL/GenBank/DDBJ whole genome shotgun (WGS) entry which is preliminary data.</text>
</comment>
<proteinExistence type="predicted"/>
<dbReference type="RefSeq" id="WP_126685116.1">
    <property type="nucleotide sequence ID" value="NZ_RYYV01000008.1"/>
</dbReference>
<evidence type="ECO:0000313" key="2">
    <source>
        <dbReference type="Proteomes" id="UP000274358"/>
    </source>
</evidence>
<sequence length="472" mass="51347">MSVAQAAWVLPGLPFRRTVPSFPSVRLPSPHGGLPVEVSLIGQLGHGAGNQLFVGVLARQRHHDKFQDELDEPSARIGDTDFQNGDATALYTFTVGANGHPFHRHAGHRVFTAVSGSGGTRLRFSTASDAEISRDPSRFIEALRCVEIPPDCLFTVRFGGGTWHQFTPLKERSGHPALFAVSCHTNELGGDLPDALRQQVLTNDATLHTLTELPPSSVAELLRRTPLDHRHIPTIALSLDEPAGTLQSALCNVVRRTLGRLRGYITSLGNSRGYWWSSELAAVTQTEAPAGSLLHHQLNDGPVHHEDHCLVSLVDPTLARLGATQLLTGLLEAFVQSPPMSVSFLMQLRNLLVRPLGLRTSPLGCPVSSLLAPPGPSLYAGRFPVREQASDAHDAHSQVVLGANDRHLLFRSCVGVAVTGDRIDFTLGTRVRCANPFGHIYMALIERVHRRYIAPTLLRQAIEHLRTGNRPG</sequence>
<gene>
    <name evidence="1" type="ORF">EKH80_12625</name>
</gene>
<protein>
    <submittedName>
        <fullName evidence="1">DUF2867 domain-containing protein</fullName>
    </submittedName>
</protein>
<organism evidence="1 2">
    <name type="scientific">Dyella choica</name>
    <dbReference type="NCBI Taxonomy" id="1927959"/>
    <lineage>
        <taxon>Bacteria</taxon>
        <taxon>Pseudomonadati</taxon>
        <taxon>Pseudomonadota</taxon>
        <taxon>Gammaproteobacteria</taxon>
        <taxon>Lysobacterales</taxon>
        <taxon>Rhodanobacteraceae</taxon>
        <taxon>Dyella</taxon>
    </lineage>
</organism>
<dbReference type="EMBL" id="RYYV01000008">
    <property type="protein sequence ID" value="RUL74920.1"/>
    <property type="molecule type" value="Genomic_DNA"/>
</dbReference>
<dbReference type="Proteomes" id="UP000274358">
    <property type="component" value="Unassembled WGS sequence"/>
</dbReference>
<evidence type="ECO:0000313" key="1">
    <source>
        <dbReference type="EMBL" id="RUL74920.1"/>
    </source>
</evidence>
<accession>A0A432M5X3</accession>
<dbReference type="AlphaFoldDB" id="A0A432M5X3"/>
<reference evidence="1 2" key="1">
    <citation type="submission" date="2018-12" db="EMBL/GenBank/DDBJ databases">
        <title>Dyella dinghuensis sp. nov. DHOA06 and Dyella choica sp. nov. 4M-K27, isolated from forest soil.</title>
        <authorList>
            <person name="Qiu L.-H."/>
            <person name="Gao Z.-H."/>
        </authorList>
    </citation>
    <scope>NUCLEOTIDE SEQUENCE [LARGE SCALE GENOMIC DNA]</scope>
    <source>
        <strain evidence="1 2">4M-K27</strain>
    </source>
</reference>
<name>A0A432M5X3_9GAMM</name>
<keyword evidence="2" id="KW-1185">Reference proteome</keyword>
<dbReference type="Pfam" id="PF11066">
    <property type="entry name" value="DUF2867"/>
    <property type="match status" value="1"/>
</dbReference>
<dbReference type="OrthoDB" id="7058586at2"/>